<evidence type="ECO:0008006" key="4">
    <source>
        <dbReference type="Google" id="ProtNLM"/>
    </source>
</evidence>
<keyword evidence="1" id="KW-1133">Transmembrane helix</keyword>
<feature type="transmembrane region" description="Helical" evidence="1">
    <location>
        <begin position="325"/>
        <end position="346"/>
    </location>
</feature>
<feature type="transmembrane region" description="Helical" evidence="1">
    <location>
        <begin position="299"/>
        <end position="319"/>
    </location>
</feature>
<feature type="transmembrane region" description="Helical" evidence="1">
    <location>
        <begin position="5"/>
        <end position="24"/>
    </location>
</feature>
<keyword evidence="1" id="KW-0812">Transmembrane</keyword>
<feature type="transmembrane region" description="Helical" evidence="1">
    <location>
        <begin position="137"/>
        <end position="162"/>
    </location>
</feature>
<feature type="transmembrane region" description="Helical" evidence="1">
    <location>
        <begin position="265"/>
        <end position="287"/>
    </location>
</feature>
<protein>
    <recommendedName>
        <fullName evidence="4">Zinc transporter ZupT</fullName>
    </recommendedName>
</protein>
<evidence type="ECO:0000313" key="2">
    <source>
        <dbReference type="EMBL" id="SDB22562.1"/>
    </source>
</evidence>
<accession>A0A1G6BPJ0</accession>
<gene>
    <name evidence="2" type="ORF">SAMN02982931_01698</name>
</gene>
<feature type="transmembrane region" description="Helical" evidence="1">
    <location>
        <begin position="236"/>
        <end position="259"/>
    </location>
</feature>
<dbReference type="STRING" id="665467.SAMN02982931_01698"/>
<organism evidence="2 3">
    <name type="scientific">Bauldia litoralis</name>
    <dbReference type="NCBI Taxonomy" id="665467"/>
    <lineage>
        <taxon>Bacteria</taxon>
        <taxon>Pseudomonadati</taxon>
        <taxon>Pseudomonadota</taxon>
        <taxon>Alphaproteobacteria</taxon>
        <taxon>Hyphomicrobiales</taxon>
        <taxon>Kaistiaceae</taxon>
        <taxon>Bauldia</taxon>
    </lineage>
</organism>
<feature type="transmembrane region" description="Helical" evidence="1">
    <location>
        <begin position="206"/>
        <end position="224"/>
    </location>
</feature>
<dbReference type="AlphaFoldDB" id="A0A1G6BPJ0"/>
<feature type="transmembrane region" description="Helical" evidence="1">
    <location>
        <begin position="358"/>
        <end position="380"/>
    </location>
</feature>
<dbReference type="EMBL" id="FMXQ01000003">
    <property type="protein sequence ID" value="SDB22562.1"/>
    <property type="molecule type" value="Genomic_DNA"/>
</dbReference>
<dbReference type="Proteomes" id="UP000199071">
    <property type="component" value="Unassembled WGS sequence"/>
</dbReference>
<evidence type="ECO:0000313" key="3">
    <source>
        <dbReference type="Proteomes" id="UP000199071"/>
    </source>
</evidence>
<keyword evidence="1" id="KW-0472">Membrane</keyword>
<evidence type="ECO:0000256" key="1">
    <source>
        <dbReference type="SAM" id="Phobius"/>
    </source>
</evidence>
<keyword evidence="3" id="KW-1185">Reference proteome</keyword>
<reference evidence="2 3" key="1">
    <citation type="submission" date="2016-10" db="EMBL/GenBank/DDBJ databases">
        <authorList>
            <person name="de Groot N.N."/>
        </authorList>
    </citation>
    <scope>NUCLEOTIDE SEQUENCE [LARGE SCALE GENOMIC DNA]</scope>
    <source>
        <strain evidence="2 3">ATCC 35022</strain>
    </source>
</reference>
<sequence length="381" mass="39171">MSRGWIWIVLPAIAMTAVLAFLLIGRPLDPLTDSSPPVEELAVETVDLTPGMISLGIRADGSQALTLAQVQVDGAWRIFTVTPSPTLGRLNSARVDIPYPWIEGETHHILLLTSTGVSFEHTIDVAVPRPERDGANLLRLGLVGVLLGIVPVAIGLLAYPAIRAARPDALRFMLALTIGLLLFLFIDTLGEGLELGAETLGRLRGTSVVWISMAVTAIALLAVGRRGGKAPEGRGLAFFIALGIGLHNLGEGLVVGAALATGAAALASFLVVGFVVHNVTEGIGIAAPLATGKRPPMTTFFGLAALAGFPAIAGVLLGTGAINPYWAALAFGVGAGAILQVIIEVAAFMTRQGGSGRLLAPTGAAGVVTGLVVMYATALLV</sequence>
<name>A0A1G6BPJ0_9HYPH</name>
<feature type="transmembrane region" description="Helical" evidence="1">
    <location>
        <begin position="169"/>
        <end position="186"/>
    </location>
</feature>
<proteinExistence type="predicted"/>